<feature type="transmembrane region" description="Helical" evidence="1">
    <location>
        <begin position="310"/>
        <end position="326"/>
    </location>
</feature>
<feature type="transmembrane region" description="Helical" evidence="1">
    <location>
        <begin position="237"/>
        <end position="258"/>
    </location>
</feature>
<feature type="transmembrane region" description="Helical" evidence="1">
    <location>
        <begin position="333"/>
        <end position="353"/>
    </location>
</feature>
<comment type="caution">
    <text evidence="2">The sequence shown here is derived from an EMBL/GenBank/DDBJ whole genome shotgun (WGS) entry which is preliminary data.</text>
</comment>
<sequence>MTVYVLIMLFILAGRFVINANRSSKTRRNYLIVVFGVLCIVAAFRSYEVGTDTEQFYNAFKTILSLEWHDLDSLRYEYGFFALCKLLGYVSDDPQILLIGTSVFISFSVGRFIYKNSEDVSFSAFLFLSLNIYAQYLSLMRQALAICIIMLGLERLKKKKDIQFVIAVIIAALFHRSAIICCMFILFTRLRYTKGMLGLTTVLTVAGFMFVEKLFVIVTNIIGYGNYSDSEFVVPNYFAAVCKAAVFLAVFIFGLLCIRNKEGYNLYSISTKGFLTGRLSYGFLAFAMSVCLFSQIVAIKMIIMQRAVPYFDYFCLLWLPKAIYGIEDKSIRCLAKILVIVFTILYFVIINTFRQEWYGVVPYKTFVWP</sequence>
<dbReference type="GO" id="GO:0016740">
    <property type="term" value="F:transferase activity"/>
    <property type="evidence" value="ECO:0007669"/>
    <property type="project" value="UniProtKB-KW"/>
</dbReference>
<evidence type="ECO:0000313" key="2">
    <source>
        <dbReference type="EMBL" id="RCX19269.1"/>
    </source>
</evidence>
<feature type="transmembrane region" description="Helical" evidence="1">
    <location>
        <begin position="96"/>
        <end position="114"/>
    </location>
</feature>
<dbReference type="AlphaFoldDB" id="A0A369BCK5"/>
<feature type="transmembrane region" description="Helical" evidence="1">
    <location>
        <begin position="29"/>
        <end position="47"/>
    </location>
</feature>
<feature type="transmembrane region" description="Helical" evidence="1">
    <location>
        <begin position="164"/>
        <end position="187"/>
    </location>
</feature>
<proteinExistence type="predicted"/>
<evidence type="ECO:0000256" key="1">
    <source>
        <dbReference type="SAM" id="Phobius"/>
    </source>
</evidence>
<dbReference type="Proteomes" id="UP000253034">
    <property type="component" value="Unassembled WGS sequence"/>
</dbReference>
<feature type="transmembrane region" description="Helical" evidence="1">
    <location>
        <begin position="199"/>
        <end position="225"/>
    </location>
</feature>
<feature type="transmembrane region" description="Helical" evidence="1">
    <location>
        <begin position="126"/>
        <end position="152"/>
    </location>
</feature>
<keyword evidence="1" id="KW-0812">Transmembrane</keyword>
<dbReference type="EMBL" id="QPJT01000003">
    <property type="protein sequence ID" value="RCX19269.1"/>
    <property type="molecule type" value="Genomic_DNA"/>
</dbReference>
<dbReference type="OrthoDB" id="1958139at2"/>
<keyword evidence="1" id="KW-1133">Transmembrane helix</keyword>
<feature type="transmembrane region" description="Helical" evidence="1">
    <location>
        <begin position="6"/>
        <end position="22"/>
    </location>
</feature>
<keyword evidence="2" id="KW-0808">Transferase</keyword>
<dbReference type="Pfam" id="PF14897">
    <property type="entry name" value="EpsG"/>
    <property type="match status" value="1"/>
</dbReference>
<reference evidence="2 3" key="1">
    <citation type="submission" date="2018-07" db="EMBL/GenBank/DDBJ databases">
        <title>Genomic Encyclopedia of Type Strains, Phase IV (KMG-IV): sequencing the most valuable type-strain genomes for metagenomic binning, comparative biology and taxonomic classification.</title>
        <authorList>
            <person name="Goeker M."/>
        </authorList>
    </citation>
    <scope>NUCLEOTIDE SEQUENCE [LARGE SCALE GENOMIC DNA]</scope>
    <source>
        <strain evidence="2 3">DSM 27016</strain>
    </source>
</reference>
<organism evidence="2 3">
    <name type="scientific">Anaerobacterium chartisolvens</name>
    <dbReference type="NCBI Taxonomy" id="1297424"/>
    <lineage>
        <taxon>Bacteria</taxon>
        <taxon>Bacillati</taxon>
        <taxon>Bacillota</taxon>
        <taxon>Clostridia</taxon>
        <taxon>Eubacteriales</taxon>
        <taxon>Oscillospiraceae</taxon>
        <taxon>Anaerobacterium</taxon>
    </lineage>
</organism>
<evidence type="ECO:0000313" key="3">
    <source>
        <dbReference type="Proteomes" id="UP000253034"/>
    </source>
</evidence>
<feature type="transmembrane region" description="Helical" evidence="1">
    <location>
        <begin position="279"/>
        <end position="304"/>
    </location>
</feature>
<name>A0A369BCK5_9FIRM</name>
<dbReference type="InterPro" id="IPR049458">
    <property type="entry name" value="EpsG-like"/>
</dbReference>
<gene>
    <name evidence="2" type="ORF">DFR58_10313</name>
</gene>
<protein>
    <submittedName>
        <fullName evidence="2">EpsG-like putative glucosyltransferase</fullName>
    </submittedName>
</protein>
<keyword evidence="3" id="KW-1185">Reference proteome</keyword>
<keyword evidence="1" id="KW-0472">Membrane</keyword>
<accession>A0A369BCK5</accession>